<proteinExistence type="predicted"/>
<name>A0AAW8JEV6_9GAMM</name>
<dbReference type="AlphaFoldDB" id="A0AAW8JEV6"/>
<evidence type="ECO:0000313" key="3">
    <source>
        <dbReference type="Proteomes" id="UP001243195"/>
    </source>
</evidence>
<comment type="caution">
    <text evidence="2">The sequence shown here is derived from an EMBL/GenBank/DDBJ whole genome shotgun (WGS) entry which is preliminary data.</text>
</comment>
<evidence type="ECO:0000313" key="2">
    <source>
        <dbReference type="EMBL" id="MDQ9070314.1"/>
    </source>
</evidence>
<dbReference type="EMBL" id="JAVIDA010000002">
    <property type="protein sequence ID" value="MDQ9070314.1"/>
    <property type="molecule type" value="Genomic_DNA"/>
</dbReference>
<organism evidence="2 3">
    <name type="scientific">Acinetobacter gerneri</name>
    <dbReference type="NCBI Taxonomy" id="202952"/>
    <lineage>
        <taxon>Bacteria</taxon>
        <taxon>Pseudomonadati</taxon>
        <taxon>Pseudomonadota</taxon>
        <taxon>Gammaproteobacteria</taxon>
        <taxon>Moraxellales</taxon>
        <taxon>Moraxellaceae</taxon>
        <taxon>Acinetobacter</taxon>
    </lineage>
</organism>
<evidence type="ECO:0000256" key="1">
    <source>
        <dbReference type="SAM" id="SignalP"/>
    </source>
</evidence>
<dbReference type="Proteomes" id="UP001243195">
    <property type="component" value="Unassembled WGS sequence"/>
</dbReference>
<keyword evidence="1" id="KW-0732">Signal</keyword>
<gene>
    <name evidence="2" type="ORF">RFH51_02415</name>
</gene>
<accession>A0AAW8JEV6</accession>
<protein>
    <submittedName>
        <fullName evidence="2">Uncharacterized protein</fullName>
    </submittedName>
</protein>
<dbReference type="RefSeq" id="WP_308956198.1">
    <property type="nucleotide sequence ID" value="NZ_JASVDU010000054.1"/>
</dbReference>
<feature type="signal peptide" evidence="1">
    <location>
        <begin position="1"/>
        <end position="24"/>
    </location>
</feature>
<sequence length="506" mass="52871">MFKLNQFNIALFSLSMGCFGIAYANSNLVALTDEQLAATTGQALMSLGYLAPTDSANPMKNITGSNNIGFYKLGLEAELELNANIKNLQLGCGGVNNSVKSDSCDIDIKNLSLSGLPDSYDGNGNPVYNNGRASTSATLTNPFIEFAISNPDKSSTREVKGIRFSAEKINALLTAGLANGTSASTTDGIQTLSGFMQIAQTSGTASTKPITFGNASGQAINGYADVSGLTDVHFDSDPSKSSGITIPSVSTGFTVNAFTINGVRKTQAEVRNIRTTISSIPIAPAVGNTTDTTFANDKLYVNLNCTGNTGFLCGLATGLVPNTSFIMDKGSDISNLSLSIDFFQSLSMIHNIPLTGNGGYLSLQSTALLWPGATIASGDTGIRDLSSMSANTDVARPGWWMSFSNPVQLGQLNVQQQVDISAVLPQVATLVSNYLSATDASGNNINAPYVNFGQVIGALVGSPIYSKLNVDLGSYTATNPAKLVLTDQQLKNQGVVANCYGGLKFC</sequence>
<reference evidence="2" key="1">
    <citation type="submission" date="2023-08" db="EMBL/GenBank/DDBJ databases">
        <title>Emergence of clinically-relevant ST2 carbapenem-resistant Acinetobacter baumannii strains in hospital sewages in Zhejiang, East of China.</title>
        <authorList>
            <person name="Kaichao C."/>
            <person name="Zhang R."/>
        </authorList>
    </citation>
    <scope>NUCLEOTIDE SEQUENCE</scope>
    <source>
        <strain evidence="2">M-SY-60</strain>
    </source>
</reference>
<dbReference type="PROSITE" id="PS51257">
    <property type="entry name" value="PROKAR_LIPOPROTEIN"/>
    <property type="match status" value="1"/>
</dbReference>
<feature type="chain" id="PRO_5043959098" evidence="1">
    <location>
        <begin position="25"/>
        <end position="506"/>
    </location>
</feature>